<feature type="compositionally biased region" description="Polar residues" evidence="1">
    <location>
        <begin position="191"/>
        <end position="204"/>
    </location>
</feature>
<evidence type="ECO:0000256" key="1">
    <source>
        <dbReference type="SAM" id="MobiDB-lite"/>
    </source>
</evidence>
<accession>A0A7J6XI34</accession>
<feature type="compositionally biased region" description="Polar residues" evidence="1">
    <location>
        <begin position="163"/>
        <end position="182"/>
    </location>
</feature>
<protein>
    <submittedName>
        <fullName evidence="3">Mucin-associated surface protein (MASP) subgroup S008</fullName>
    </submittedName>
</protein>
<feature type="compositionally biased region" description="Polar residues" evidence="1">
    <location>
        <begin position="213"/>
        <end position="236"/>
    </location>
</feature>
<dbReference type="VEuPathDB" id="TriTrypDB:ECC02_013333"/>
<feature type="compositionally biased region" description="Polar residues" evidence="1">
    <location>
        <begin position="81"/>
        <end position="92"/>
    </location>
</feature>
<comment type="caution">
    <text evidence="3">The sequence shown here is derived from an EMBL/GenBank/DDBJ whole genome shotgun (WGS) entry which is preliminary data.</text>
</comment>
<feature type="region of interest" description="Disordered" evidence="1">
    <location>
        <begin position="33"/>
        <end position="359"/>
    </location>
</feature>
<dbReference type="EMBL" id="JABDHM010000608">
    <property type="protein sequence ID" value="KAF5214101.1"/>
    <property type="molecule type" value="Genomic_DNA"/>
</dbReference>
<feature type="compositionally biased region" description="Basic and acidic residues" evidence="1">
    <location>
        <begin position="286"/>
        <end position="302"/>
    </location>
</feature>
<keyword evidence="2" id="KW-0732">Signal</keyword>
<feature type="compositionally biased region" description="Low complexity" evidence="1">
    <location>
        <begin position="344"/>
        <end position="355"/>
    </location>
</feature>
<sequence length="380" mass="38764">MAMMMTGRVLLVCALCVLWCGAGGRCEDLGTFSSEPAVDNPVNAPGSKKGSDLPKSNDNEDPKTLGEGQNCDSLNLPENEICTNDSTKSSKCTEGPEDALVPPLDPVGQGEHHEVQNSGSSSSSEKDKTRKDQDSQVRLHDGETLSREPATLKDPQITMPAEHSSSPSPSKGTHETVSSTDISGVGDGTVQRDNMQNTLNGNDGSESRAAQPDSASGNTQTSVDEETSSNGGAPQVSTAADTDSAGSTTKALNTADTKKENSGGGDSSLAASPAVGTNTATTTTKTTHDAGEYNKDGVKLSTEEVEQNASKTNPTANSGSTETAAANSEVPTAASNATNKKSNTETTADSDSSTEVSHTTSPLLLLLLVACAAAAAVVAA</sequence>
<dbReference type="Proteomes" id="UP000583944">
    <property type="component" value="Unassembled WGS sequence"/>
</dbReference>
<feature type="compositionally biased region" description="Polar residues" evidence="1">
    <location>
        <begin position="307"/>
        <end position="341"/>
    </location>
</feature>
<reference evidence="3 4" key="1">
    <citation type="journal article" date="2019" name="Genome Biol. Evol.">
        <title>Nanopore Sequencing Significantly Improves Genome Assembly of the Protozoan Parasite Trypanosoma cruzi.</title>
        <authorList>
            <person name="Diaz-Viraque F."/>
            <person name="Pita S."/>
            <person name="Greif G."/>
            <person name="de Souza R.C.M."/>
            <person name="Iraola G."/>
            <person name="Robello C."/>
        </authorList>
    </citation>
    <scope>NUCLEOTIDE SEQUENCE [LARGE SCALE GENOMIC DNA]</scope>
    <source>
        <strain evidence="3 4">Berenice</strain>
    </source>
</reference>
<feature type="compositionally biased region" description="Basic and acidic residues" evidence="1">
    <location>
        <begin position="124"/>
        <end position="146"/>
    </location>
</feature>
<proteinExistence type="predicted"/>
<feature type="compositionally biased region" description="Low complexity" evidence="1">
    <location>
        <begin position="237"/>
        <end position="251"/>
    </location>
</feature>
<evidence type="ECO:0000313" key="4">
    <source>
        <dbReference type="Proteomes" id="UP000583944"/>
    </source>
</evidence>
<dbReference type="VEuPathDB" id="TriTrypDB:BCY84_02671"/>
<name>A0A7J6XI34_TRYCR</name>
<dbReference type="AlphaFoldDB" id="A0A7J6XI34"/>
<gene>
    <name evidence="3" type="ORF">ECC02_013333</name>
</gene>
<evidence type="ECO:0000256" key="2">
    <source>
        <dbReference type="SAM" id="SignalP"/>
    </source>
</evidence>
<feature type="signal peptide" evidence="2">
    <location>
        <begin position="1"/>
        <end position="24"/>
    </location>
</feature>
<organism evidence="3 4">
    <name type="scientific">Trypanosoma cruzi</name>
    <dbReference type="NCBI Taxonomy" id="5693"/>
    <lineage>
        <taxon>Eukaryota</taxon>
        <taxon>Discoba</taxon>
        <taxon>Euglenozoa</taxon>
        <taxon>Kinetoplastea</taxon>
        <taxon>Metakinetoplastina</taxon>
        <taxon>Trypanosomatida</taxon>
        <taxon>Trypanosomatidae</taxon>
        <taxon>Trypanosoma</taxon>
        <taxon>Schizotrypanum</taxon>
    </lineage>
</organism>
<feature type="compositionally biased region" description="Basic and acidic residues" evidence="1">
    <location>
        <begin position="49"/>
        <end position="64"/>
    </location>
</feature>
<evidence type="ECO:0000313" key="3">
    <source>
        <dbReference type="EMBL" id="KAF5214101.1"/>
    </source>
</evidence>
<feature type="chain" id="PRO_5029893155" evidence="2">
    <location>
        <begin position="25"/>
        <end position="380"/>
    </location>
</feature>